<proteinExistence type="predicted"/>
<feature type="signal peptide" evidence="3">
    <location>
        <begin position="1"/>
        <end position="24"/>
    </location>
</feature>
<evidence type="ECO:0000313" key="4">
    <source>
        <dbReference type="EMBL" id="KAF0683381.1"/>
    </source>
</evidence>
<keyword evidence="6" id="KW-1185">Reference proteome</keyword>
<dbReference type="EMBL" id="VJMH01007408">
    <property type="protein sequence ID" value="KAF0683381.1"/>
    <property type="molecule type" value="Genomic_DNA"/>
</dbReference>
<evidence type="ECO:0000256" key="3">
    <source>
        <dbReference type="SAM" id="SignalP"/>
    </source>
</evidence>
<name>A0A485LRI1_9STRA</name>
<feature type="transmembrane region" description="Helical" evidence="2">
    <location>
        <begin position="201"/>
        <end position="222"/>
    </location>
</feature>
<keyword evidence="2" id="KW-0472">Membrane</keyword>
<reference evidence="4" key="2">
    <citation type="submission" date="2019-06" db="EMBL/GenBank/DDBJ databases">
        <title>Genomics analysis of Aphanomyces spp. identifies a new class of oomycete effector associated with host adaptation.</title>
        <authorList>
            <person name="Gaulin E."/>
        </authorList>
    </citation>
    <scope>NUCLEOTIDE SEQUENCE</scope>
    <source>
        <strain evidence="4">CBS 578.67</strain>
    </source>
</reference>
<keyword evidence="3" id="KW-0732">Signal</keyword>
<feature type="compositionally biased region" description="Pro residues" evidence="1">
    <location>
        <begin position="55"/>
        <end position="66"/>
    </location>
</feature>
<organism evidence="5 6">
    <name type="scientific">Aphanomyces stellatus</name>
    <dbReference type="NCBI Taxonomy" id="120398"/>
    <lineage>
        <taxon>Eukaryota</taxon>
        <taxon>Sar</taxon>
        <taxon>Stramenopiles</taxon>
        <taxon>Oomycota</taxon>
        <taxon>Saprolegniomycetes</taxon>
        <taxon>Saprolegniales</taxon>
        <taxon>Verrucalvaceae</taxon>
        <taxon>Aphanomyces</taxon>
    </lineage>
</organism>
<protein>
    <submittedName>
        <fullName evidence="5">Aste57867_24593 protein</fullName>
    </submittedName>
</protein>
<keyword evidence="2" id="KW-1133">Transmembrane helix</keyword>
<feature type="compositionally biased region" description="Low complexity" evidence="1">
    <location>
        <begin position="101"/>
        <end position="158"/>
    </location>
</feature>
<keyword evidence="2" id="KW-0812">Transmembrane</keyword>
<feature type="chain" id="PRO_5036355668" evidence="3">
    <location>
        <begin position="25"/>
        <end position="456"/>
    </location>
</feature>
<evidence type="ECO:0000313" key="5">
    <source>
        <dbReference type="EMBL" id="VFU01232.1"/>
    </source>
</evidence>
<evidence type="ECO:0000256" key="1">
    <source>
        <dbReference type="SAM" id="MobiDB-lite"/>
    </source>
</evidence>
<reference evidence="5 6" key="1">
    <citation type="submission" date="2019-03" db="EMBL/GenBank/DDBJ databases">
        <authorList>
            <person name="Gaulin E."/>
            <person name="Dumas B."/>
        </authorList>
    </citation>
    <scope>NUCLEOTIDE SEQUENCE [LARGE SCALE GENOMIC DNA]</scope>
    <source>
        <strain evidence="5">CBS 568.67</strain>
    </source>
</reference>
<dbReference type="Proteomes" id="UP000332933">
    <property type="component" value="Unassembled WGS sequence"/>
</dbReference>
<feature type="compositionally biased region" description="Low complexity" evidence="1">
    <location>
        <begin position="67"/>
        <end position="76"/>
    </location>
</feature>
<evidence type="ECO:0000313" key="6">
    <source>
        <dbReference type="Proteomes" id="UP000332933"/>
    </source>
</evidence>
<dbReference type="PROSITE" id="PS51257">
    <property type="entry name" value="PROKAR_LIPOPROTEIN"/>
    <property type="match status" value="1"/>
</dbReference>
<dbReference type="OrthoDB" id="79305at2759"/>
<evidence type="ECO:0000256" key="2">
    <source>
        <dbReference type="SAM" id="Phobius"/>
    </source>
</evidence>
<gene>
    <name evidence="5" type="primary">Aste57867_24593</name>
    <name evidence="4" type="ORF">As57867_024515</name>
    <name evidence="5" type="ORF">ASTE57867_24593</name>
</gene>
<feature type="compositionally biased region" description="Polar residues" evidence="1">
    <location>
        <begin position="81"/>
        <end position="93"/>
    </location>
</feature>
<feature type="compositionally biased region" description="Low complexity" evidence="1">
    <location>
        <begin position="27"/>
        <end position="54"/>
    </location>
</feature>
<accession>A0A485LRI1</accession>
<feature type="region of interest" description="Disordered" evidence="1">
    <location>
        <begin position="25"/>
        <end position="158"/>
    </location>
</feature>
<sequence length="456" mass="47647">MVTYHRRRALVVLLALLACTGLHAQNTTTQPPATTATPVVTTTTTPTVTTTLPPTTAPPTTPPPTTTKPVVTTAKPTDPPQTTEPAKTTQPVNTPTPPTATPTLTPTAAPTSSAPPATTATAAPTNTPAETTSAPAASTSSPLLPTPSPSSISSPDAPITGAAVVVDQDKPHTTAGNAVAANPTARQDASKTDDSSSSSSLTIALASVLAGVVCVIGAVVLVRRRMERESEVKTMHGATSSIVLMDSGRMSSVPVLQSNNRVYSKPTMLAIPGATAPMSRALSLRDPLEPTPYQSRESRHSSMAESFDLGHPATMSMPRISEAENSDASTQGFTVDVRETEDMCRFTDADSIQGDGYAPSEGYSEEGTYEGTFSERFPSDVSRETGWSIGEEIPSAPATAWDEASANQVRSTDDLLRSTRSMVSIDDSSERGSSVVGSWMDTNRFNAMVSTDVHIF</sequence>
<dbReference type="EMBL" id="CAADRA010007434">
    <property type="protein sequence ID" value="VFU01232.1"/>
    <property type="molecule type" value="Genomic_DNA"/>
</dbReference>
<feature type="region of interest" description="Disordered" evidence="1">
    <location>
        <begin position="174"/>
        <end position="197"/>
    </location>
</feature>
<dbReference type="AlphaFoldDB" id="A0A485LRI1"/>